<reference evidence="1 2" key="1">
    <citation type="submission" date="2022-08" db="EMBL/GenBank/DDBJ databases">
        <title>Aerococcaceae sp. nov isolated from spoiled eye mask.</title>
        <authorList>
            <person name="Zhou G."/>
            <person name="Xie X.-B."/>
            <person name="Shi Q.-S."/>
            <person name="Wang Y.-S."/>
            <person name="Wen X."/>
            <person name="Peng H."/>
            <person name="Yang X.-J."/>
            <person name="Tao H.-B."/>
            <person name="Huang X.-M."/>
        </authorList>
    </citation>
    <scope>NUCLEOTIDE SEQUENCE [LARGE SCALE GENOMIC DNA]</scope>
    <source>
        <strain evidence="2">DM20194951</strain>
    </source>
</reference>
<proteinExistence type="predicted"/>
<sequence>MADTYSDQRLDKACHYALERSTAPNYHQIKKIIDSRLFQSNSNTTETVEQSYLRGADYYDKSNQ</sequence>
<dbReference type="Proteomes" id="UP001315967">
    <property type="component" value="Chromosome"/>
</dbReference>
<accession>A0ABY5P9F4</accession>
<keyword evidence="2" id="KW-1185">Reference proteome</keyword>
<evidence type="ECO:0000313" key="2">
    <source>
        <dbReference type="Proteomes" id="UP001315967"/>
    </source>
</evidence>
<dbReference type="EMBL" id="CP102453">
    <property type="protein sequence ID" value="UUX35230.1"/>
    <property type="molecule type" value="Genomic_DNA"/>
</dbReference>
<organism evidence="1 2">
    <name type="scientific">Fundicoccus culcitae</name>
    <dbReference type="NCBI Taxonomy" id="2969821"/>
    <lineage>
        <taxon>Bacteria</taxon>
        <taxon>Bacillati</taxon>
        <taxon>Bacillota</taxon>
        <taxon>Bacilli</taxon>
        <taxon>Lactobacillales</taxon>
        <taxon>Aerococcaceae</taxon>
        <taxon>Fundicoccus</taxon>
    </lineage>
</organism>
<name>A0ABY5P9F4_9LACT</name>
<gene>
    <name evidence="1" type="ORF">NRE15_06195</name>
</gene>
<dbReference type="RefSeq" id="WP_313794720.1">
    <property type="nucleotide sequence ID" value="NZ_CP102453.1"/>
</dbReference>
<evidence type="ECO:0000313" key="1">
    <source>
        <dbReference type="EMBL" id="UUX35230.1"/>
    </source>
</evidence>
<protein>
    <submittedName>
        <fullName evidence="1">Uncharacterized protein</fullName>
    </submittedName>
</protein>